<feature type="domain" description="NAD(P)-binding" evidence="9">
    <location>
        <begin position="5"/>
        <end position="306"/>
    </location>
</feature>
<protein>
    <recommendedName>
        <fullName evidence="5 8">dTDP-glucose 4,6-dehydratase</fullName>
        <ecNumber evidence="4 8">4.2.1.46</ecNumber>
    </recommendedName>
</protein>
<name>A0ABW3B8T2_9ACTN</name>
<dbReference type="Proteomes" id="UP001596956">
    <property type="component" value="Unassembled WGS sequence"/>
</dbReference>
<dbReference type="EC" id="4.2.1.46" evidence="4 8"/>
<evidence type="ECO:0000256" key="1">
    <source>
        <dbReference type="ARBA" id="ARBA00001539"/>
    </source>
</evidence>
<comment type="catalytic activity">
    <reaction evidence="1 8">
        <text>dTDP-alpha-D-glucose = dTDP-4-dehydro-6-deoxy-alpha-D-glucose + H2O</text>
        <dbReference type="Rhea" id="RHEA:17221"/>
        <dbReference type="ChEBI" id="CHEBI:15377"/>
        <dbReference type="ChEBI" id="CHEBI:57477"/>
        <dbReference type="ChEBI" id="CHEBI:57649"/>
        <dbReference type="EC" id="4.2.1.46"/>
    </reaction>
</comment>
<organism evidence="10 11">
    <name type="scientific">Streptomonospora algeriensis</name>
    <dbReference type="NCBI Taxonomy" id="995084"/>
    <lineage>
        <taxon>Bacteria</taxon>
        <taxon>Bacillati</taxon>
        <taxon>Actinomycetota</taxon>
        <taxon>Actinomycetes</taxon>
        <taxon>Streptosporangiales</taxon>
        <taxon>Nocardiopsidaceae</taxon>
        <taxon>Streptomonospora</taxon>
    </lineage>
</organism>
<evidence type="ECO:0000259" key="9">
    <source>
        <dbReference type="Pfam" id="PF16363"/>
    </source>
</evidence>
<keyword evidence="6" id="KW-0520">NAD</keyword>
<dbReference type="EMBL" id="JBHTHR010000003">
    <property type="protein sequence ID" value="MFD0799757.1"/>
    <property type="molecule type" value="Genomic_DNA"/>
</dbReference>
<dbReference type="CDD" id="cd05246">
    <property type="entry name" value="dTDP_GD_SDR_e"/>
    <property type="match status" value="1"/>
</dbReference>
<dbReference type="Gene3D" id="3.90.25.10">
    <property type="entry name" value="UDP-galactose 4-epimerase, domain 1"/>
    <property type="match status" value="1"/>
</dbReference>
<dbReference type="InterPro" id="IPR005888">
    <property type="entry name" value="dTDP_Gluc_deHydtase"/>
</dbReference>
<reference evidence="11" key="1">
    <citation type="journal article" date="2019" name="Int. J. Syst. Evol. Microbiol.">
        <title>The Global Catalogue of Microorganisms (GCM) 10K type strain sequencing project: providing services to taxonomists for standard genome sequencing and annotation.</title>
        <authorList>
            <consortium name="The Broad Institute Genomics Platform"/>
            <consortium name="The Broad Institute Genome Sequencing Center for Infectious Disease"/>
            <person name="Wu L."/>
            <person name="Ma J."/>
        </authorList>
    </citation>
    <scope>NUCLEOTIDE SEQUENCE [LARGE SCALE GENOMIC DNA]</scope>
    <source>
        <strain evidence="11">CCUG 63369</strain>
    </source>
</reference>
<keyword evidence="11" id="KW-1185">Reference proteome</keyword>
<dbReference type="InterPro" id="IPR016040">
    <property type="entry name" value="NAD(P)-bd_dom"/>
</dbReference>
<gene>
    <name evidence="10" type="primary">rfbB</name>
    <name evidence="10" type="ORF">ACFQZU_00270</name>
</gene>
<dbReference type="NCBIfam" id="TIGR01181">
    <property type="entry name" value="dTDP_gluc_dehyt"/>
    <property type="match status" value="1"/>
</dbReference>
<dbReference type="SUPFAM" id="SSF51735">
    <property type="entry name" value="NAD(P)-binding Rossmann-fold domains"/>
    <property type="match status" value="1"/>
</dbReference>
<comment type="caution">
    <text evidence="10">The sequence shown here is derived from an EMBL/GenBank/DDBJ whole genome shotgun (WGS) entry which is preliminary data.</text>
</comment>
<evidence type="ECO:0000256" key="6">
    <source>
        <dbReference type="ARBA" id="ARBA00023027"/>
    </source>
</evidence>
<comment type="similarity">
    <text evidence="3 8">Belongs to the NAD(P)-dependent epimerase/dehydratase family. dTDP-glucose dehydratase subfamily.</text>
</comment>
<evidence type="ECO:0000256" key="3">
    <source>
        <dbReference type="ARBA" id="ARBA00008178"/>
    </source>
</evidence>
<proteinExistence type="inferred from homology"/>
<evidence type="ECO:0000256" key="4">
    <source>
        <dbReference type="ARBA" id="ARBA00011990"/>
    </source>
</evidence>
<accession>A0ABW3B8T2</accession>
<comment type="cofactor">
    <cofactor evidence="2 8">
        <name>NAD(+)</name>
        <dbReference type="ChEBI" id="CHEBI:57540"/>
    </cofactor>
</comment>
<dbReference type="PANTHER" id="PTHR43000">
    <property type="entry name" value="DTDP-D-GLUCOSE 4,6-DEHYDRATASE-RELATED"/>
    <property type="match status" value="1"/>
</dbReference>
<sequence length="327" mass="35899">MRLIVAGGAGFIGSHFVLSLLGGRYPALSDAEVTVVDAFTYAGRRANLAPAQGNPRLRVITGDISDLDTMHDLMEGQDAVVNFAAESHVDRSIADSSDFVRTNVIGAQTLLEAARRRHVPVFVQVSTDEVYGSLEEGTADESHPLLPSSPYAASKAGGDLVALAYHRTHGMDVRITRCTNTFGPRQFPEKLIPVAITRLLEGRKVRLYGDGLHVRDWLHVDDHCAAVRLVLEKGRSGGVYNIAGGTPLRNRDLVELLIRQLGAPSGLVEHAPDRPAHDRRYSIDWTRIQEELGFTPEREFSSSLAETVQWYRDNPGWWDAAEGEGAR</sequence>
<evidence type="ECO:0000313" key="10">
    <source>
        <dbReference type="EMBL" id="MFD0799757.1"/>
    </source>
</evidence>
<evidence type="ECO:0000256" key="8">
    <source>
        <dbReference type="RuleBase" id="RU004473"/>
    </source>
</evidence>
<evidence type="ECO:0000313" key="11">
    <source>
        <dbReference type="Proteomes" id="UP001596956"/>
    </source>
</evidence>
<dbReference type="Gene3D" id="3.40.50.720">
    <property type="entry name" value="NAD(P)-binding Rossmann-like Domain"/>
    <property type="match status" value="1"/>
</dbReference>
<evidence type="ECO:0000256" key="5">
    <source>
        <dbReference type="ARBA" id="ARBA00016977"/>
    </source>
</evidence>
<evidence type="ECO:0000256" key="2">
    <source>
        <dbReference type="ARBA" id="ARBA00001911"/>
    </source>
</evidence>
<keyword evidence="7 8" id="KW-0456">Lyase</keyword>
<dbReference type="InterPro" id="IPR036291">
    <property type="entry name" value="NAD(P)-bd_dom_sf"/>
</dbReference>
<dbReference type="GO" id="GO:0008460">
    <property type="term" value="F:dTDP-glucose 4,6-dehydratase activity"/>
    <property type="evidence" value="ECO:0007669"/>
    <property type="project" value="UniProtKB-EC"/>
</dbReference>
<dbReference type="Pfam" id="PF16363">
    <property type="entry name" value="GDP_Man_Dehyd"/>
    <property type="match status" value="1"/>
</dbReference>
<evidence type="ECO:0000256" key="7">
    <source>
        <dbReference type="ARBA" id="ARBA00023239"/>
    </source>
</evidence>